<reference evidence="3" key="2">
    <citation type="submission" date="2021-04" db="EMBL/GenBank/DDBJ databases">
        <authorList>
            <person name="Gilroy R."/>
        </authorList>
    </citation>
    <scope>NUCLEOTIDE SEQUENCE</scope>
    <source>
        <strain evidence="3">ChiHecec2B26-12326</strain>
    </source>
</reference>
<proteinExistence type="predicted"/>
<comment type="caution">
    <text evidence="3">The sequence shown here is derived from an EMBL/GenBank/DDBJ whole genome shotgun (WGS) entry which is preliminary data.</text>
</comment>
<evidence type="ECO:0000313" key="4">
    <source>
        <dbReference type="Proteomes" id="UP000823847"/>
    </source>
</evidence>
<keyword evidence="1" id="KW-0732">Signal</keyword>
<accession>A0A9D1XRZ7</accession>
<gene>
    <name evidence="3" type="ORF">H9848_08105</name>
</gene>
<dbReference type="EMBL" id="DXEN01000060">
    <property type="protein sequence ID" value="HIX86553.1"/>
    <property type="molecule type" value="Genomic_DNA"/>
</dbReference>
<feature type="domain" description="DUF6383" evidence="2">
    <location>
        <begin position="884"/>
        <end position="958"/>
    </location>
</feature>
<dbReference type="InterPro" id="IPR045963">
    <property type="entry name" value="DUF6383"/>
</dbReference>
<protein>
    <recommendedName>
        <fullName evidence="2">DUF6383 domain-containing protein</fullName>
    </recommendedName>
</protein>
<feature type="chain" id="PRO_5038625728" description="DUF6383 domain-containing protein" evidence="1">
    <location>
        <begin position="25"/>
        <end position="959"/>
    </location>
</feature>
<evidence type="ECO:0000259" key="2">
    <source>
        <dbReference type="Pfam" id="PF19910"/>
    </source>
</evidence>
<evidence type="ECO:0000313" key="3">
    <source>
        <dbReference type="EMBL" id="HIX86553.1"/>
    </source>
</evidence>
<reference evidence="3" key="1">
    <citation type="journal article" date="2021" name="PeerJ">
        <title>Extensive microbial diversity within the chicken gut microbiome revealed by metagenomics and culture.</title>
        <authorList>
            <person name="Gilroy R."/>
            <person name="Ravi A."/>
            <person name="Getino M."/>
            <person name="Pursley I."/>
            <person name="Horton D.L."/>
            <person name="Alikhan N.F."/>
            <person name="Baker D."/>
            <person name="Gharbi K."/>
            <person name="Hall N."/>
            <person name="Watson M."/>
            <person name="Adriaenssens E.M."/>
            <person name="Foster-Nyarko E."/>
            <person name="Jarju S."/>
            <person name="Secka A."/>
            <person name="Antonio M."/>
            <person name="Oren A."/>
            <person name="Chaudhuri R.R."/>
            <person name="La Ragione R."/>
            <person name="Hildebrand F."/>
            <person name="Pallen M.J."/>
        </authorList>
    </citation>
    <scope>NUCLEOTIDE SEQUENCE</scope>
    <source>
        <strain evidence="3">ChiHecec2B26-12326</strain>
    </source>
</reference>
<dbReference type="Proteomes" id="UP000823847">
    <property type="component" value="Unassembled WGS sequence"/>
</dbReference>
<dbReference type="Pfam" id="PF19910">
    <property type="entry name" value="DUF6383"/>
    <property type="match status" value="1"/>
</dbReference>
<evidence type="ECO:0000256" key="1">
    <source>
        <dbReference type="SAM" id="SignalP"/>
    </source>
</evidence>
<dbReference type="AlphaFoldDB" id="A0A9D1XRZ7"/>
<sequence>MNKKFSTLLVSALLAGGLFNSAYADTFANVEDAQLNEQYYTVAIGSTQLEGNFTVKKVNLSNGVVGYQLIGEDGKALSVKQGDVTYDTFDADAAGLKFVGTNLYYQADGTASDAEAAYTLTAVAASAQTADELKAILGNGFGLQICYQETKDGELAKDDKGNVKAPIEYSNLKGNVFTDVLYAERSANGVVLRQNNKDGKQIVLLKEQWGSLSNSLAEDAGYKFAAVTEKELETLQDDNKIKGTEFRITVPATVSGEPVEVVVVTSDTDDQELVVAAVDGTYYLTTNVDGNDNAASYTFDKTNRPKDNTYVKLGVSNLIDYAQFKDVVWNISWEDEDEVVKVAGPNPYETWVPAAQVATAYPEGQWLYTGGTRFVNRESGAMTEINGLRKIDGKTLVFKGNDGTYTFTKAGVPGDVTIGYLNGYSDDALKQKAFRLGTPVKATGDTVYVARGAEGALYLSNEVSEAVEFRLTKQTWTEGDNTVDIIKHFTTYASAKTESSVATDTINFYKYYLEDAATGDVLAYDYTNKKFVLSEDDNDQYSALVFKNKDVNTYNLLQGFEYYNSPYSIDLLKPAYNDDRELIYMTADPYPYDNDNNVTIYPFDYSSKIYGAHNTAELVSAESAYEFVQNDLFILSDADAMQYVSEIQGDTIKLFRHEDPNYVVYEKKGFLGLENFLDPTYTEKNPAILADNGAGKGTWRPEYLLAVDAEYITDGWTCPFNPEHNTTAWREEHGGHCADAVQDKPYMTGRYLVALGDSSIAAVKAGEKDIYSYQTYGGEKYYKLAFVPAVHIGDSLIIASTNDTIDVVSNAFDEVKPCDFAFHYTDASRTSFTIETAYAEWDNAEEEIKYLPGYLKYHNGVPVVTKQRSEAEVFELEVLEGIVPTDNEEITVEEGVSVIAGNGYVEIQGAAGKNVVVTNILGKVIANTVLTSDNQTINVPAGIVVVAVEGEEAAKAVVK</sequence>
<organism evidence="3 4">
    <name type="scientific">Candidatus Parabacteroides intestinigallinarum</name>
    <dbReference type="NCBI Taxonomy" id="2838722"/>
    <lineage>
        <taxon>Bacteria</taxon>
        <taxon>Pseudomonadati</taxon>
        <taxon>Bacteroidota</taxon>
        <taxon>Bacteroidia</taxon>
        <taxon>Bacteroidales</taxon>
        <taxon>Tannerellaceae</taxon>
        <taxon>Parabacteroides</taxon>
    </lineage>
</organism>
<feature type="signal peptide" evidence="1">
    <location>
        <begin position="1"/>
        <end position="24"/>
    </location>
</feature>
<name>A0A9D1XRZ7_9BACT</name>